<evidence type="ECO:0000313" key="2">
    <source>
        <dbReference type="Proteomes" id="UP000008021"/>
    </source>
</evidence>
<protein>
    <submittedName>
        <fullName evidence="1">Uncharacterized protein</fullName>
    </submittedName>
</protein>
<proteinExistence type="predicted"/>
<dbReference type="AlphaFoldDB" id="A0A0E0CY04"/>
<evidence type="ECO:0000313" key="1">
    <source>
        <dbReference type="EnsemblPlants" id="OMERI03G09760.1"/>
    </source>
</evidence>
<reference evidence="1" key="1">
    <citation type="submission" date="2015-04" db="UniProtKB">
        <authorList>
            <consortium name="EnsemblPlants"/>
        </authorList>
    </citation>
    <scope>IDENTIFICATION</scope>
</reference>
<dbReference type="Proteomes" id="UP000008021">
    <property type="component" value="Chromosome 3"/>
</dbReference>
<reference evidence="1" key="2">
    <citation type="submission" date="2018-05" db="EMBL/GenBank/DDBJ databases">
        <title>OmerRS3 (Oryza meridionalis Reference Sequence Version 3).</title>
        <authorList>
            <person name="Zhang J."/>
            <person name="Kudrna D."/>
            <person name="Lee S."/>
            <person name="Talag J."/>
            <person name="Welchert J."/>
            <person name="Wing R.A."/>
        </authorList>
    </citation>
    <scope>NUCLEOTIDE SEQUENCE [LARGE SCALE GENOMIC DNA]</scope>
    <source>
        <strain evidence="1">cv. OR44</strain>
    </source>
</reference>
<dbReference type="Gramene" id="OMERI03G09760.1">
    <property type="protein sequence ID" value="OMERI03G09760.1"/>
    <property type="gene ID" value="OMERI03G09760"/>
</dbReference>
<sequence>MGMEAPDLPAPPSAPRSVTTACRQVLSNAGYIEVENCFSLSENPGSMVDMINVAARLLLMTNAITASVRSK</sequence>
<name>A0A0E0CY04_9ORYZ</name>
<dbReference type="EnsemblPlants" id="OMERI03G09760.1">
    <property type="protein sequence ID" value="OMERI03G09760.1"/>
    <property type="gene ID" value="OMERI03G09760"/>
</dbReference>
<dbReference type="HOGENOM" id="CLU_2744284_0_0_1"/>
<organism evidence="1">
    <name type="scientific">Oryza meridionalis</name>
    <dbReference type="NCBI Taxonomy" id="40149"/>
    <lineage>
        <taxon>Eukaryota</taxon>
        <taxon>Viridiplantae</taxon>
        <taxon>Streptophyta</taxon>
        <taxon>Embryophyta</taxon>
        <taxon>Tracheophyta</taxon>
        <taxon>Spermatophyta</taxon>
        <taxon>Magnoliopsida</taxon>
        <taxon>Liliopsida</taxon>
        <taxon>Poales</taxon>
        <taxon>Poaceae</taxon>
        <taxon>BOP clade</taxon>
        <taxon>Oryzoideae</taxon>
        <taxon>Oryzeae</taxon>
        <taxon>Oryzinae</taxon>
        <taxon>Oryza</taxon>
    </lineage>
</organism>
<keyword evidence="2" id="KW-1185">Reference proteome</keyword>
<accession>A0A0E0CY04</accession>